<reference evidence="1" key="1">
    <citation type="submission" date="2023-04" db="EMBL/GenBank/DDBJ databases">
        <authorList>
            <person name="Vijverberg K."/>
            <person name="Xiong W."/>
            <person name="Schranz E."/>
        </authorList>
    </citation>
    <scope>NUCLEOTIDE SEQUENCE</scope>
</reference>
<dbReference type="SUPFAM" id="SSF54001">
    <property type="entry name" value="Cysteine proteinases"/>
    <property type="match status" value="1"/>
</dbReference>
<organism evidence="1 2">
    <name type="scientific">Lactuca saligna</name>
    <name type="common">Willowleaf lettuce</name>
    <dbReference type="NCBI Taxonomy" id="75948"/>
    <lineage>
        <taxon>Eukaryota</taxon>
        <taxon>Viridiplantae</taxon>
        <taxon>Streptophyta</taxon>
        <taxon>Embryophyta</taxon>
        <taxon>Tracheophyta</taxon>
        <taxon>Spermatophyta</taxon>
        <taxon>Magnoliopsida</taxon>
        <taxon>eudicotyledons</taxon>
        <taxon>Gunneridae</taxon>
        <taxon>Pentapetalae</taxon>
        <taxon>asterids</taxon>
        <taxon>campanulids</taxon>
        <taxon>Asterales</taxon>
        <taxon>Asteraceae</taxon>
        <taxon>Cichorioideae</taxon>
        <taxon>Cichorieae</taxon>
        <taxon>Lactucinae</taxon>
        <taxon>Lactuca</taxon>
    </lineage>
</organism>
<evidence type="ECO:0008006" key="3">
    <source>
        <dbReference type="Google" id="ProtNLM"/>
    </source>
</evidence>
<dbReference type="Gene3D" id="3.40.395.10">
    <property type="entry name" value="Adenoviral Proteinase, Chain A"/>
    <property type="match status" value="1"/>
</dbReference>
<sequence length="301" mass="35228">MHDDGGGFSTPNVEKMMLCWKVMKKRGKEILETVEVCEEDDSNGKKGKREQKIPVYGKSHFVERIVKIGGKVKKAEMALYNSVFALKRDYGNTFIHVIIIDYWTSLLNIVEELKDVGSVSRVFFDTNFLAQEILDASLSADRTKRLFDSMLKVFFPIVEKSKYYLICFDLRVPTYYIIDHVNRTGVVEDIYGKKPVHVKKLLGNYLKTEHYQKSTAFNKIKARVMKITWKVEKEGSDCGVYLMRNMESYMGENERRWDYGFIGKKQSDVLALNNLRIKYTAKLMNEVKESREKQRRGRRQY</sequence>
<evidence type="ECO:0000313" key="2">
    <source>
        <dbReference type="Proteomes" id="UP001177003"/>
    </source>
</evidence>
<dbReference type="AlphaFoldDB" id="A0AA35ZKX0"/>
<protein>
    <recommendedName>
        <fullName evidence="3">Ubiquitin-like protease family profile domain-containing protein</fullName>
    </recommendedName>
</protein>
<name>A0AA35ZKX0_LACSI</name>
<proteinExistence type="predicted"/>
<gene>
    <name evidence="1" type="ORF">LSALG_LOCUS33510</name>
</gene>
<keyword evidence="2" id="KW-1185">Reference proteome</keyword>
<dbReference type="Proteomes" id="UP001177003">
    <property type="component" value="Chromosome 7"/>
</dbReference>
<dbReference type="EMBL" id="OX465083">
    <property type="protein sequence ID" value="CAI9294533.1"/>
    <property type="molecule type" value="Genomic_DNA"/>
</dbReference>
<dbReference type="InterPro" id="IPR038765">
    <property type="entry name" value="Papain-like_cys_pep_sf"/>
</dbReference>
<accession>A0AA35ZKX0</accession>
<evidence type="ECO:0000313" key="1">
    <source>
        <dbReference type="EMBL" id="CAI9294533.1"/>
    </source>
</evidence>